<dbReference type="InterPro" id="IPR049076">
    <property type="entry name" value="ACCA"/>
</dbReference>
<reference evidence="3" key="2">
    <citation type="submission" date="2015-01" db="EMBL/GenBank/DDBJ databases">
        <title>Evolutionary Origins and Diversification of the Mycorrhizal Mutualists.</title>
        <authorList>
            <consortium name="DOE Joint Genome Institute"/>
            <consortium name="Mycorrhizal Genomics Consortium"/>
            <person name="Kohler A."/>
            <person name="Kuo A."/>
            <person name="Nagy L.G."/>
            <person name="Floudas D."/>
            <person name="Copeland A."/>
            <person name="Barry K.W."/>
            <person name="Cichocki N."/>
            <person name="Veneault-Fourrey C."/>
            <person name="LaButti K."/>
            <person name="Lindquist E.A."/>
            <person name="Lipzen A."/>
            <person name="Lundell T."/>
            <person name="Morin E."/>
            <person name="Murat C."/>
            <person name="Riley R."/>
            <person name="Ohm R."/>
            <person name="Sun H."/>
            <person name="Tunlid A."/>
            <person name="Henrissat B."/>
            <person name="Grigoriev I.V."/>
            <person name="Hibbett D.S."/>
            <person name="Martin F."/>
        </authorList>
    </citation>
    <scope>NUCLEOTIDE SEQUENCE [LARGE SCALE GENOMIC DNA]</scope>
    <source>
        <strain evidence="3">LaAM-08-1</strain>
    </source>
</reference>
<sequence>MIVALKELSVRGDFRTTMELLTHSKRMAERPDATLAVVCGAVTKAYPASNACWKEYKRVLENGQVPGRDVLKTVFGVDFIYKSTRYSCAA</sequence>
<dbReference type="PANTHER" id="PTHR45728">
    <property type="entry name" value="ACETYL-COA CARBOXYLASE, ISOFORM A"/>
    <property type="match status" value="1"/>
</dbReference>
<name>A0A0C9XDK6_9AGAR</name>
<keyword evidence="3" id="KW-1185">Reference proteome</keyword>
<dbReference type="STRING" id="1095629.A0A0C9XDK6"/>
<dbReference type="OrthoDB" id="3196667at2759"/>
<organism evidence="2 3">
    <name type="scientific">Laccaria amethystina LaAM-08-1</name>
    <dbReference type="NCBI Taxonomy" id="1095629"/>
    <lineage>
        <taxon>Eukaryota</taxon>
        <taxon>Fungi</taxon>
        <taxon>Dikarya</taxon>
        <taxon>Basidiomycota</taxon>
        <taxon>Agaricomycotina</taxon>
        <taxon>Agaricomycetes</taxon>
        <taxon>Agaricomycetidae</taxon>
        <taxon>Agaricales</taxon>
        <taxon>Agaricineae</taxon>
        <taxon>Hydnangiaceae</taxon>
        <taxon>Laccaria</taxon>
    </lineage>
</organism>
<dbReference type="Proteomes" id="UP000054477">
    <property type="component" value="Unassembled WGS sequence"/>
</dbReference>
<dbReference type="GO" id="GO:0003989">
    <property type="term" value="F:acetyl-CoA carboxylase activity"/>
    <property type="evidence" value="ECO:0007669"/>
    <property type="project" value="InterPro"/>
</dbReference>
<evidence type="ECO:0000313" key="3">
    <source>
        <dbReference type="Proteomes" id="UP000054477"/>
    </source>
</evidence>
<gene>
    <name evidence="2" type="ORF">K443DRAFT_637745</name>
</gene>
<evidence type="ECO:0000259" key="1">
    <source>
        <dbReference type="Pfam" id="PF21385"/>
    </source>
</evidence>
<dbReference type="GO" id="GO:0005739">
    <property type="term" value="C:mitochondrion"/>
    <property type="evidence" value="ECO:0007669"/>
    <property type="project" value="TreeGrafter"/>
</dbReference>
<evidence type="ECO:0000313" key="2">
    <source>
        <dbReference type="EMBL" id="KIJ95796.1"/>
    </source>
</evidence>
<feature type="domain" description="Acetyl-CoA carboxylase BT" evidence="1">
    <location>
        <begin position="32"/>
        <end position="88"/>
    </location>
</feature>
<proteinExistence type="predicted"/>
<reference evidence="2 3" key="1">
    <citation type="submission" date="2014-04" db="EMBL/GenBank/DDBJ databases">
        <authorList>
            <consortium name="DOE Joint Genome Institute"/>
            <person name="Kuo A."/>
            <person name="Kohler A."/>
            <person name="Nagy L.G."/>
            <person name="Floudas D."/>
            <person name="Copeland A."/>
            <person name="Barry K.W."/>
            <person name="Cichocki N."/>
            <person name="Veneault-Fourrey C."/>
            <person name="LaButti K."/>
            <person name="Lindquist E.A."/>
            <person name="Lipzen A."/>
            <person name="Lundell T."/>
            <person name="Morin E."/>
            <person name="Murat C."/>
            <person name="Sun H."/>
            <person name="Tunlid A."/>
            <person name="Henrissat B."/>
            <person name="Grigoriev I.V."/>
            <person name="Hibbett D.S."/>
            <person name="Martin F."/>
            <person name="Nordberg H.P."/>
            <person name="Cantor M.N."/>
            <person name="Hua S.X."/>
        </authorList>
    </citation>
    <scope>NUCLEOTIDE SEQUENCE [LARGE SCALE GENOMIC DNA]</scope>
    <source>
        <strain evidence="2 3">LaAM-08-1</strain>
    </source>
</reference>
<dbReference type="Pfam" id="PF21385">
    <property type="entry name" value="ACCA_BT"/>
    <property type="match status" value="1"/>
</dbReference>
<dbReference type="HOGENOM" id="CLU_163766_0_0_1"/>
<dbReference type="AlphaFoldDB" id="A0A0C9XDK6"/>
<dbReference type="EMBL" id="KN838742">
    <property type="protein sequence ID" value="KIJ95796.1"/>
    <property type="molecule type" value="Genomic_DNA"/>
</dbReference>
<accession>A0A0C9XDK6</accession>
<dbReference type="GO" id="GO:0006633">
    <property type="term" value="P:fatty acid biosynthetic process"/>
    <property type="evidence" value="ECO:0007669"/>
    <property type="project" value="TreeGrafter"/>
</dbReference>
<dbReference type="PANTHER" id="PTHR45728:SF3">
    <property type="entry name" value="ACETYL-COA CARBOXYLASE"/>
    <property type="match status" value="1"/>
</dbReference>
<protein>
    <recommendedName>
        <fullName evidence="1">Acetyl-CoA carboxylase BT domain-containing protein</fullName>
    </recommendedName>
</protein>
<dbReference type="InterPro" id="IPR049074">
    <property type="entry name" value="ACCA_BT"/>
</dbReference>